<dbReference type="InterPro" id="IPR013083">
    <property type="entry name" value="Znf_RING/FYVE/PHD"/>
</dbReference>
<evidence type="ECO:0000256" key="2">
    <source>
        <dbReference type="ARBA" id="ARBA00023125"/>
    </source>
</evidence>
<keyword evidence="7" id="KW-1185">Reference proteome</keyword>
<organism evidence="6 7">
    <name type="scientific">Caerostris darwini</name>
    <dbReference type="NCBI Taxonomy" id="1538125"/>
    <lineage>
        <taxon>Eukaryota</taxon>
        <taxon>Metazoa</taxon>
        <taxon>Ecdysozoa</taxon>
        <taxon>Arthropoda</taxon>
        <taxon>Chelicerata</taxon>
        <taxon>Arachnida</taxon>
        <taxon>Araneae</taxon>
        <taxon>Araneomorphae</taxon>
        <taxon>Entelegynae</taxon>
        <taxon>Araneoidea</taxon>
        <taxon>Araneidae</taxon>
        <taxon>Caerostris</taxon>
    </lineage>
</organism>
<proteinExistence type="predicted"/>
<dbReference type="PROSITE" id="PS51253">
    <property type="entry name" value="HTH_CENPB"/>
    <property type="match status" value="1"/>
</dbReference>
<keyword evidence="2" id="KW-0238">DNA-binding</keyword>
<dbReference type="InterPro" id="IPR009057">
    <property type="entry name" value="Homeodomain-like_sf"/>
</dbReference>
<dbReference type="Gene3D" id="3.30.900.10">
    <property type="entry name" value="HORMA domain"/>
    <property type="match status" value="1"/>
</dbReference>
<feature type="coiled-coil region" evidence="4">
    <location>
        <begin position="760"/>
        <end position="787"/>
    </location>
</feature>
<dbReference type="Pfam" id="PF04218">
    <property type="entry name" value="CENP-B_N"/>
    <property type="match status" value="1"/>
</dbReference>
<dbReference type="PANTHER" id="PTHR19303:SF73">
    <property type="entry name" value="PROTEIN PDC2"/>
    <property type="match status" value="1"/>
</dbReference>
<comment type="caution">
    <text evidence="6">The sequence shown here is derived from an EMBL/GenBank/DDBJ whole genome shotgun (WGS) entry which is preliminary data.</text>
</comment>
<reference evidence="6 7" key="1">
    <citation type="submission" date="2021-06" db="EMBL/GenBank/DDBJ databases">
        <title>Caerostris darwini draft genome.</title>
        <authorList>
            <person name="Kono N."/>
            <person name="Arakawa K."/>
        </authorList>
    </citation>
    <scope>NUCLEOTIDE SEQUENCE [LARGE SCALE GENOMIC DNA]</scope>
</reference>
<dbReference type="PANTHER" id="PTHR19303">
    <property type="entry name" value="TRANSPOSON"/>
    <property type="match status" value="1"/>
</dbReference>
<comment type="subcellular location">
    <subcellularLocation>
        <location evidence="1">Nucleus</location>
    </subcellularLocation>
</comment>
<dbReference type="Gene3D" id="1.10.10.10">
    <property type="entry name" value="Winged helix-like DNA-binding domain superfamily/Winged helix DNA-binding domain"/>
    <property type="match status" value="1"/>
</dbReference>
<dbReference type="InterPro" id="IPR050863">
    <property type="entry name" value="CenT-Element_Derived"/>
</dbReference>
<evidence type="ECO:0000256" key="4">
    <source>
        <dbReference type="SAM" id="Coils"/>
    </source>
</evidence>
<feature type="domain" description="HTH CENPB-type" evidence="5">
    <location>
        <begin position="201"/>
        <end position="283"/>
    </location>
</feature>
<dbReference type="InterPro" id="IPR036388">
    <property type="entry name" value="WH-like_DNA-bd_sf"/>
</dbReference>
<keyword evidence="4" id="KW-0175">Coiled coil</keyword>
<dbReference type="InterPro" id="IPR007889">
    <property type="entry name" value="HTH_Psq"/>
</dbReference>
<sequence length="843" mass="96548">MEVTEEIEQMEVTEEIVLMKEKNILEITQMEKKNAEEIEQIKKKSTNVIGQMESTKQVKEKSTEKTAQLKKKCIEEIEQIKEKSTKKIPQMKKKRTEEIGQIKKELIEEIIQMKKKEGTKGIGEMKKKGTKEIGEMKKKHQRKAISLEMKIAILDRLAKGEGSTAIGKELNLGESTIRAIKKNEVVIRKSVTSGKNLNAKLASYSRDVILEKMEQALLIWIEELFERRTPISGCLIKQKALWFYEQLKQSEASTSVSQDDKPFYASKGWLARFLRRNSLNIKDTGEIVSNDEEAAKYFQKKLVKIIEEGGYHPDQIFNVIETELFWKKMPSQTSTTDFKTNLKQETNSFKSGNDRITLLLCSNASGNRMLKPLLMNQYPKPCSPEGKDLEQLPVHWITDTNSCITISVFTDWFNNCFVPELQELSIGICINKENYNEVIEAYKLLFCYKDDECSVTCQNKTKTFSPKLTDPTVTASLLMLKNITSLNSVLGNLPKNVHLCLKLLYYDDVTPEDYEPPGFEPSDYPKFNFPEKTMNISLGKIDTKKHGYKINLKSTINNYSISQNETEDPLMPIPQKSTNAKEMVSKESLIENHSSSGVFESKKLSKNFKLNAAMKCPCGTSKMSKDDDVLSCSICKKLQHTICYGILYPNKVSLPFCCVKCSTDNNNYLTSDPVYIYEGIKLKEFCMTRRAVFLCLDRQSITKSVIEKSLGCSKIMINTIIQNLVDDDFIKPQANTNTYNVEHSNINDYGIQKYFPSTENKDNEEPIEEMLEEMESLQEQAITMIENSIKKVDLNLHDVSPNVMMTHKSLKRKASSEVVNLDDSENLFKTSKRPRIKRRAKRI</sequence>
<dbReference type="Gene3D" id="1.10.10.60">
    <property type="entry name" value="Homeodomain-like"/>
    <property type="match status" value="1"/>
</dbReference>
<dbReference type="SUPFAM" id="SSF56019">
    <property type="entry name" value="The spindle assembly checkpoint protein mad2"/>
    <property type="match status" value="1"/>
</dbReference>
<dbReference type="InterPro" id="IPR003511">
    <property type="entry name" value="HORMA_dom"/>
</dbReference>
<dbReference type="SMART" id="SM00674">
    <property type="entry name" value="CENPB"/>
    <property type="match status" value="1"/>
</dbReference>
<name>A0AAV4PDN7_9ARAC</name>
<evidence type="ECO:0000259" key="5">
    <source>
        <dbReference type="PROSITE" id="PS51253"/>
    </source>
</evidence>
<keyword evidence="3" id="KW-0539">Nucleus</keyword>
<gene>
    <name evidence="6" type="primary">TIGD1</name>
    <name evidence="6" type="ORF">CDAR_76151</name>
</gene>
<dbReference type="SUPFAM" id="SSF46689">
    <property type="entry name" value="Homeodomain-like"/>
    <property type="match status" value="2"/>
</dbReference>
<dbReference type="GO" id="GO:0003677">
    <property type="term" value="F:DNA binding"/>
    <property type="evidence" value="ECO:0007669"/>
    <property type="project" value="UniProtKB-KW"/>
</dbReference>
<dbReference type="EMBL" id="BPLQ01002477">
    <property type="protein sequence ID" value="GIX93222.1"/>
    <property type="molecule type" value="Genomic_DNA"/>
</dbReference>
<dbReference type="SUPFAM" id="SSF57903">
    <property type="entry name" value="FYVE/PHD zinc finger"/>
    <property type="match status" value="1"/>
</dbReference>
<dbReference type="Pfam" id="PF02301">
    <property type="entry name" value="HORMA"/>
    <property type="match status" value="1"/>
</dbReference>
<dbReference type="InterPro" id="IPR011011">
    <property type="entry name" value="Znf_FYVE_PHD"/>
</dbReference>
<dbReference type="AlphaFoldDB" id="A0AAV4PDN7"/>
<protein>
    <submittedName>
        <fullName evidence="6">Tigger transposable element-derived protein 1</fullName>
    </submittedName>
</protein>
<dbReference type="Gene3D" id="3.30.40.10">
    <property type="entry name" value="Zinc/RING finger domain, C3HC4 (zinc finger)"/>
    <property type="match status" value="1"/>
</dbReference>
<evidence type="ECO:0000256" key="3">
    <source>
        <dbReference type="ARBA" id="ARBA00023242"/>
    </source>
</evidence>
<accession>A0AAV4PDN7</accession>
<dbReference type="Pfam" id="PF03221">
    <property type="entry name" value="HTH_Tnp_Tc5"/>
    <property type="match status" value="1"/>
</dbReference>
<evidence type="ECO:0000313" key="7">
    <source>
        <dbReference type="Proteomes" id="UP001054837"/>
    </source>
</evidence>
<evidence type="ECO:0000256" key="1">
    <source>
        <dbReference type="ARBA" id="ARBA00004123"/>
    </source>
</evidence>
<dbReference type="InterPro" id="IPR036570">
    <property type="entry name" value="HORMA_dom_sf"/>
</dbReference>
<dbReference type="GO" id="GO:0005634">
    <property type="term" value="C:nucleus"/>
    <property type="evidence" value="ECO:0007669"/>
    <property type="project" value="UniProtKB-SubCell"/>
</dbReference>
<dbReference type="InterPro" id="IPR006600">
    <property type="entry name" value="HTH_CenpB_DNA-bd_dom"/>
</dbReference>
<evidence type="ECO:0000313" key="6">
    <source>
        <dbReference type="EMBL" id="GIX93222.1"/>
    </source>
</evidence>
<dbReference type="Proteomes" id="UP001054837">
    <property type="component" value="Unassembled WGS sequence"/>
</dbReference>